<dbReference type="GO" id="GO:0005524">
    <property type="term" value="F:ATP binding"/>
    <property type="evidence" value="ECO:0007669"/>
    <property type="project" value="UniProtKB-UniRule"/>
</dbReference>
<keyword evidence="5 10" id="KW-0436">Ligase</keyword>
<dbReference type="EMBL" id="QYRN01000004">
    <property type="protein sequence ID" value="RIY01576.1"/>
    <property type="molecule type" value="Genomic_DNA"/>
</dbReference>
<dbReference type="GO" id="GO:0005829">
    <property type="term" value="C:cytosol"/>
    <property type="evidence" value="ECO:0007669"/>
    <property type="project" value="TreeGrafter"/>
</dbReference>
<comment type="caution">
    <text evidence="14">The sequence shown here is derived from an EMBL/GenBank/DDBJ whole genome shotgun (WGS) entry which is preliminary data.</text>
</comment>
<feature type="domain" description="Glutamyl/glutaminyl-tRNA synthetase class Ib catalytic" evidence="12">
    <location>
        <begin position="5"/>
        <end position="307"/>
    </location>
</feature>
<dbReference type="GO" id="GO:0004818">
    <property type="term" value="F:glutamate-tRNA ligase activity"/>
    <property type="evidence" value="ECO:0007669"/>
    <property type="project" value="UniProtKB-UniRule"/>
</dbReference>
<reference evidence="15" key="1">
    <citation type="submission" date="2018-09" db="EMBL/GenBank/DDBJ databases">
        <authorList>
            <person name="Tuo L."/>
        </authorList>
    </citation>
    <scope>NUCLEOTIDE SEQUENCE [LARGE SCALE GENOMIC DNA]</scope>
    <source>
        <strain evidence="15">M2BS4Y-1</strain>
    </source>
</reference>
<evidence type="ECO:0000256" key="10">
    <source>
        <dbReference type="HAMAP-Rule" id="MF_00022"/>
    </source>
</evidence>
<dbReference type="InterPro" id="IPR049940">
    <property type="entry name" value="GluQ/Sye"/>
</dbReference>
<dbReference type="GO" id="GO:0008270">
    <property type="term" value="F:zinc ion binding"/>
    <property type="evidence" value="ECO:0007669"/>
    <property type="project" value="InterPro"/>
</dbReference>
<protein>
    <recommendedName>
        <fullName evidence="10">Glutamate--tRNA ligase</fullName>
        <ecNumber evidence="10">6.1.1.17</ecNumber>
    </recommendedName>
    <alternativeName>
        <fullName evidence="10">Glutamyl-tRNA synthetase</fullName>
        <shortName evidence="10">GluRS</shortName>
    </alternativeName>
</protein>
<dbReference type="HAMAP" id="MF_00022">
    <property type="entry name" value="Glu_tRNA_synth_type1"/>
    <property type="match status" value="1"/>
</dbReference>
<dbReference type="Pfam" id="PF00749">
    <property type="entry name" value="tRNA-synt_1c"/>
    <property type="match status" value="1"/>
</dbReference>
<dbReference type="Gene3D" id="3.40.50.620">
    <property type="entry name" value="HUPs"/>
    <property type="match status" value="1"/>
</dbReference>
<feature type="binding site" evidence="10">
    <location>
        <position position="243"/>
    </location>
    <ligand>
        <name>ATP</name>
        <dbReference type="ChEBI" id="CHEBI:30616"/>
    </ligand>
</feature>
<organism evidence="14 15">
    <name type="scientific">Aureimonas flava</name>
    <dbReference type="NCBI Taxonomy" id="2320271"/>
    <lineage>
        <taxon>Bacteria</taxon>
        <taxon>Pseudomonadati</taxon>
        <taxon>Pseudomonadota</taxon>
        <taxon>Alphaproteobacteria</taxon>
        <taxon>Hyphomicrobiales</taxon>
        <taxon>Aurantimonadaceae</taxon>
        <taxon>Aureimonas</taxon>
    </lineage>
</organism>
<evidence type="ECO:0000259" key="12">
    <source>
        <dbReference type="Pfam" id="PF00749"/>
    </source>
</evidence>
<dbReference type="InterPro" id="IPR004527">
    <property type="entry name" value="Glu-tRNA-ligase_bac/mito"/>
</dbReference>
<keyword evidence="9 10" id="KW-0030">Aminoacyl-tRNA synthetase</keyword>
<comment type="subcellular location">
    <subcellularLocation>
        <location evidence="1 10">Cytoplasm</location>
    </subcellularLocation>
</comment>
<keyword evidence="7 10" id="KW-0067">ATP-binding</keyword>
<dbReference type="InterPro" id="IPR001412">
    <property type="entry name" value="aa-tRNA-synth_I_CS"/>
</dbReference>
<feature type="compositionally biased region" description="Basic and acidic residues" evidence="11">
    <location>
        <begin position="113"/>
        <end position="133"/>
    </location>
</feature>
<dbReference type="Proteomes" id="UP000265750">
    <property type="component" value="Unassembled WGS sequence"/>
</dbReference>
<evidence type="ECO:0000256" key="9">
    <source>
        <dbReference type="ARBA" id="ARBA00023146"/>
    </source>
</evidence>
<evidence type="ECO:0000256" key="6">
    <source>
        <dbReference type="ARBA" id="ARBA00022741"/>
    </source>
</evidence>
<dbReference type="Pfam" id="PF19269">
    <property type="entry name" value="Anticodon_2"/>
    <property type="match status" value="1"/>
</dbReference>
<evidence type="ECO:0000256" key="5">
    <source>
        <dbReference type="ARBA" id="ARBA00022598"/>
    </source>
</evidence>
<dbReference type="InterPro" id="IPR033910">
    <property type="entry name" value="GluRS_core"/>
</dbReference>
<keyword evidence="6 10" id="KW-0547">Nucleotide-binding</keyword>
<dbReference type="PANTHER" id="PTHR43311">
    <property type="entry name" value="GLUTAMATE--TRNA LIGASE"/>
    <property type="match status" value="1"/>
</dbReference>
<dbReference type="InterPro" id="IPR014729">
    <property type="entry name" value="Rossmann-like_a/b/a_fold"/>
</dbReference>
<evidence type="ECO:0000313" key="14">
    <source>
        <dbReference type="EMBL" id="RIY01576.1"/>
    </source>
</evidence>
<dbReference type="OrthoDB" id="9807503at2"/>
<keyword evidence="8 10" id="KW-0648">Protein biosynthesis</keyword>
<feature type="short sequence motif" description="'KMSKS' region" evidence="10">
    <location>
        <begin position="240"/>
        <end position="244"/>
    </location>
</feature>
<evidence type="ECO:0000256" key="7">
    <source>
        <dbReference type="ARBA" id="ARBA00022840"/>
    </source>
</evidence>
<dbReference type="NCBIfam" id="TIGR00464">
    <property type="entry name" value="gltX_bact"/>
    <property type="match status" value="1"/>
</dbReference>
<keyword evidence="15" id="KW-1185">Reference proteome</keyword>
<evidence type="ECO:0000259" key="13">
    <source>
        <dbReference type="Pfam" id="PF19269"/>
    </source>
</evidence>
<dbReference type="InterPro" id="IPR000924">
    <property type="entry name" value="Glu/Gln-tRNA-synth"/>
</dbReference>
<dbReference type="RefSeq" id="WP_119539820.1">
    <property type="nucleotide sequence ID" value="NZ_QYRN01000004.1"/>
</dbReference>
<name>A0A3A1WMI3_9HYPH</name>
<comment type="subunit">
    <text evidence="3 10">Monomer.</text>
</comment>
<dbReference type="PANTHER" id="PTHR43311:SF2">
    <property type="entry name" value="GLUTAMATE--TRNA LIGASE, MITOCHONDRIAL-RELATED"/>
    <property type="match status" value="1"/>
</dbReference>
<dbReference type="SUPFAM" id="SSF48163">
    <property type="entry name" value="An anticodon-binding domain of class I aminoacyl-tRNA synthetases"/>
    <property type="match status" value="1"/>
</dbReference>
<evidence type="ECO:0000256" key="4">
    <source>
        <dbReference type="ARBA" id="ARBA00022490"/>
    </source>
</evidence>
<feature type="short sequence motif" description="'HIGH' region" evidence="10">
    <location>
        <begin position="11"/>
        <end position="21"/>
    </location>
</feature>
<evidence type="ECO:0000256" key="1">
    <source>
        <dbReference type="ARBA" id="ARBA00004496"/>
    </source>
</evidence>
<proteinExistence type="inferred from homology"/>
<evidence type="ECO:0000313" key="15">
    <source>
        <dbReference type="Proteomes" id="UP000265750"/>
    </source>
</evidence>
<dbReference type="InterPro" id="IPR045462">
    <property type="entry name" value="aa-tRNA-synth_I_cd-bd"/>
</dbReference>
<accession>A0A3A1WMI3</accession>
<evidence type="ECO:0000256" key="2">
    <source>
        <dbReference type="ARBA" id="ARBA00007894"/>
    </source>
</evidence>
<keyword evidence="4 10" id="KW-0963">Cytoplasm</keyword>
<dbReference type="AlphaFoldDB" id="A0A3A1WMI3"/>
<comment type="function">
    <text evidence="10">Catalyzes the attachment of glutamate to tRNA(Glu) in a two-step reaction: glutamate is first activated by ATP to form Glu-AMP and then transferred to the acceptor end of tRNA(Glu).</text>
</comment>
<gene>
    <name evidence="10" type="primary">gltX</name>
    <name evidence="14" type="ORF">D3218_09550</name>
</gene>
<feature type="region of interest" description="Disordered" evidence="11">
    <location>
        <begin position="113"/>
        <end position="135"/>
    </location>
</feature>
<comment type="caution">
    <text evidence="10">Lacks conserved residue(s) required for the propagation of feature annotation.</text>
</comment>
<comment type="catalytic activity">
    <reaction evidence="10">
        <text>tRNA(Glu) + L-glutamate + ATP = L-glutamyl-tRNA(Glu) + AMP + diphosphate</text>
        <dbReference type="Rhea" id="RHEA:23540"/>
        <dbReference type="Rhea" id="RHEA-COMP:9663"/>
        <dbReference type="Rhea" id="RHEA-COMP:9680"/>
        <dbReference type="ChEBI" id="CHEBI:29985"/>
        <dbReference type="ChEBI" id="CHEBI:30616"/>
        <dbReference type="ChEBI" id="CHEBI:33019"/>
        <dbReference type="ChEBI" id="CHEBI:78442"/>
        <dbReference type="ChEBI" id="CHEBI:78520"/>
        <dbReference type="ChEBI" id="CHEBI:456215"/>
        <dbReference type="EC" id="6.1.1.17"/>
    </reaction>
</comment>
<dbReference type="InterPro" id="IPR020058">
    <property type="entry name" value="Glu/Gln-tRNA-synth_Ib_cat-dom"/>
</dbReference>
<evidence type="ECO:0000256" key="11">
    <source>
        <dbReference type="SAM" id="MobiDB-lite"/>
    </source>
</evidence>
<dbReference type="GO" id="GO:0000049">
    <property type="term" value="F:tRNA binding"/>
    <property type="evidence" value="ECO:0007669"/>
    <property type="project" value="InterPro"/>
</dbReference>
<dbReference type="PRINTS" id="PR00987">
    <property type="entry name" value="TRNASYNTHGLU"/>
</dbReference>
<evidence type="ECO:0000256" key="3">
    <source>
        <dbReference type="ARBA" id="ARBA00011245"/>
    </source>
</evidence>
<dbReference type="InterPro" id="IPR008925">
    <property type="entry name" value="aa_tRNA-synth_I_cd-bd_sf"/>
</dbReference>
<dbReference type="EC" id="6.1.1.17" evidence="10"/>
<feature type="domain" description="Aminoacyl-tRNA synthetase class I anticodon-binding" evidence="13">
    <location>
        <begin position="346"/>
        <end position="470"/>
    </location>
</feature>
<dbReference type="GO" id="GO:0006424">
    <property type="term" value="P:glutamyl-tRNA aminoacylation"/>
    <property type="evidence" value="ECO:0007669"/>
    <property type="project" value="UniProtKB-UniRule"/>
</dbReference>
<evidence type="ECO:0000256" key="8">
    <source>
        <dbReference type="ARBA" id="ARBA00022917"/>
    </source>
</evidence>
<dbReference type="FunFam" id="3.40.50.620:FF:000007">
    <property type="entry name" value="Glutamate--tRNA ligase"/>
    <property type="match status" value="1"/>
</dbReference>
<dbReference type="PROSITE" id="PS00178">
    <property type="entry name" value="AA_TRNA_LIGASE_I"/>
    <property type="match status" value="1"/>
</dbReference>
<dbReference type="CDD" id="cd00808">
    <property type="entry name" value="GluRS_core"/>
    <property type="match status" value="1"/>
</dbReference>
<comment type="similarity">
    <text evidence="2 10">Belongs to the class-I aminoacyl-tRNA synthetase family. Glutamate--tRNA ligase type 1 subfamily.</text>
</comment>
<dbReference type="Gene3D" id="1.10.10.350">
    <property type="match status" value="1"/>
</dbReference>
<dbReference type="SUPFAM" id="SSF52374">
    <property type="entry name" value="Nucleotidylyl transferase"/>
    <property type="match status" value="1"/>
</dbReference>
<sequence length="473" mass="52272">MTDRVVTRFAPSPTGYLHIGGARTALFNWLYARRMGGKMLLRIEDTDRERSTEAAVSAIIEGLHWLGLDADEPPVSQFARAARHREVAEALVAAGKAYYCYASPAELDEMREKAKAEKRPPRYDGRWRDRDPSEAPAGVKPVIRIKAPLDGETVVQDRVQGEVRFPNKDLDDFILLRSDGTPTYMHAVVVDDHDMGVTHIIRGDDHLTNAGRQTLIYRAMDWDVPVFAHIPLIHGADGAKLSKRHGALGVEAYREMGYLPVGLKNYLVRLGWSHGDDEIISPEEMIAWFDIDDVNRGAARFDFAKLDAVNGHWIRASGDAELVDMLMSVREHLPNGAILRSEPDEVVRDRLLRAMPGLKERAKTLVELAESSAYLFAARPLAIEPKAEEILAGGGREVVSGLLPVLEQVADWNAASVEAAVRDYAEQQGLKLGKAAQPLRAALTGKTTSPGVFDVLDVLGRDETLARLREQAA</sequence>
<dbReference type="InterPro" id="IPR020751">
    <property type="entry name" value="aa-tRNA-synth_I_codon-bd_sub2"/>
</dbReference>